<name>A0A804KZP1_MUSAM</name>
<dbReference type="Gene3D" id="3.40.50.720">
    <property type="entry name" value="NAD(P)-binding Rossmann-like Domain"/>
    <property type="match status" value="1"/>
</dbReference>
<dbReference type="SUPFAM" id="SSF51735">
    <property type="entry name" value="NAD(P)-binding Rossmann-fold domains"/>
    <property type="match status" value="1"/>
</dbReference>
<keyword evidence="2" id="KW-1185">Reference proteome</keyword>
<dbReference type="EnsemblPlants" id="Ma10_t23920.1">
    <property type="protein sequence ID" value="Ma10_p23920.1"/>
    <property type="gene ID" value="Ma10_g23920"/>
</dbReference>
<evidence type="ECO:0000313" key="2">
    <source>
        <dbReference type="Proteomes" id="UP000012960"/>
    </source>
</evidence>
<organism evidence="1 2">
    <name type="scientific">Musa acuminata subsp. malaccensis</name>
    <name type="common">Wild banana</name>
    <name type="synonym">Musa malaccensis</name>
    <dbReference type="NCBI Taxonomy" id="214687"/>
    <lineage>
        <taxon>Eukaryota</taxon>
        <taxon>Viridiplantae</taxon>
        <taxon>Streptophyta</taxon>
        <taxon>Embryophyta</taxon>
        <taxon>Tracheophyta</taxon>
        <taxon>Spermatophyta</taxon>
        <taxon>Magnoliopsida</taxon>
        <taxon>Liliopsida</taxon>
        <taxon>Zingiberales</taxon>
        <taxon>Musaceae</taxon>
        <taxon>Musa</taxon>
    </lineage>
</organism>
<dbReference type="Proteomes" id="UP000012960">
    <property type="component" value="Unplaced"/>
</dbReference>
<sequence>MNLPFLASCTSNLHLVTINMVVGDVAPAANGTNGRTVCLTGAGGFNACWLVNLFLEKVYTVKGTVINTDDPKNAHLKAMKGAKEAERKRPTFSTSTLFVLLLIVVRASSTLFALSQTTPNK</sequence>
<protein>
    <submittedName>
        <fullName evidence="1">Uncharacterized protein</fullName>
    </submittedName>
</protein>
<dbReference type="AlphaFoldDB" id="A0A804KZP1"/>
<dbReference type="Gramene" id="Ma10_t23920.1">
    <property type="protein sequence ID" value="Ma10_p23920.1"/>
    <property type="gene ID" value="Ma10_g23920"/>
</dbReference>
<dbReference type="InParanoid" id="A0A804KZP1"/>
<evidence type="ECO:0000313" key="1">
    <source>
        <dbReference type="EnsemblPlants" id="Ma10_p23920.1"/>
    </source>
</evidence>
<accession>A0A804KZP1</accession>
<dbReference type="InterPro" id="IPR036291">
    <property type="entry name" value="NAD(P)-bd_dom_sf"/>
</dbReference>
<reference evidence="1" key="1">
    <citation type="submission" date="2021-05" db="UniProtKB">
        <authorList>
            <consortium name="EnsemblPlants"/>
        </authorList>
    </citation>
    <scope>IDENTIFICATION</scope>
    <source>
        <strain evidence="1">subsp. malaccensis</strain>
    </source>
</reference>
<proteinExistence type="predicted"/>